<reference evidence="2 3" key="1">
    <citation type="submission" date="2019-02" db="EMBL/GenBank/DDBJ databases">
        <title>Opniocepnalus argus genome.</title>
        <authorList>
            <person name="Zhou C."/>
            <person name="Xiao S."/>
        </authorList>
    </citation>
    <scope>NUCLEOTIDE SEQUENCE [LARGE SCALE GENOMIC DNA]</scope>
    <source>
        <strain evidence="2">OARG1902GOOAL</strain>
        <tissue evidence="2">Muscle</tissue>
    </source>
</reference>
<dbReference type="Proteomes" id="UP000503349">
    <property type="component" value="Chromosome 9"/>
</dbReference>
<organism evidence="2 3">
    <name type="scientific">Channa argus</name>
    <name type="common">Northern snakehead</name>
    <name type="synonym">Ophicephalus argus</name>
    <dbReference type="NCBI Taxonomy" id="215402"/>
    <lineage>
        <taxon>Eukaryota</taxon>
        <taxon>Metazoa</taxon>
        <taxon>Chordata</taxon>
        <taxon>Craniata</taxon>
        <taxon>Vertebrata</taxon>
        <taxon>Euteleostomi</taxon>
        <taxon>Actinopterygii</taxon>
        <taxon>Neopterygii</taxon>
        <taxon>Teleostei</taxon>
        <taxon>Neoteleostei</taxon>
        <taxon>Acanthomorphata</taxon>
        <taxon>Anabantaria</taxon>
        <taxon>Anabantiformes</taxon>
        <taxon>Channoidei</taxon>
        <taxon>Channidae</taxon>
        <taxon>Channa</taxon>
    </lineage>
</organism>
<name>A0A6G1PU66_CHAAH</name>
<dbReference type="EMBL" id="CM015720">
    <property type="protein sequence ID" value="KAF3693850.1"/>
    <property type="molecule type" value="Genomic_DNA"/>
</dbReference>
<evidence type="ECO:0000313" key="3">
    <source>
        <dbReference type="Proteomes" id="UP000503349"/>
    </source>
</evidence>
<reference evidence="3" key="2">
    <citation type="submission" date="2019-02" db="EMBL/GenBank/DDBJ databases">
        <title>Opniocepnalus argus Var Kimnra genome.</title>
        <authorList>
            <person name="Zhou C."/>
            <person name="Xiao S."/>
        </authorList>
    </citation>
    <scope>NUCLEOTIDE SEQUENCE [LARGE SCALE GENOMIC DNA]</scope>
</reference>
<dbReference type="AlphaFoldDB" id="A0A6G1PU66"/>
<evidence type="ECO:0000313" key="2">
    <source>
        <dbReference type="EMBL" id="KAF3693850.1"/>
    </source>
</evidence>
<evidence type="ECO:0000256" key="1">
    <source>
        <dbReference type="SAM" id="MobiDB-lite"/>
    </source>
</evidence>
<sequence length="54" mass="6468">MSWKLKYKGIKGLFSRFPKLTEWKVQVHMHARHMSTQTHTENLHTTISNEKCIK</sequence>
<proteinExistence type="predicted"/>
<protein>
    <submittedName>
        <fullName evidence="2">Uncharacterized protein</fullName>
    </submittedName>
</protein>
<accession>A0A6G1PU66</accession>
<feature type="region of interest" description="Disordered" evidence="1">
    <location>
        <begin position="34"/>
        <end position="54"/>
    </location>
</feature>
<gene>
    <name evidence="2" type="ORF">EXN66_Car009526</name>
</gene>
<keyword evidence="3" id="KW-1185">Reference proteome</keyword>